<keyword evidence="4" id="KW-0067">ATP-binding</keyword>
<dbReference type="Gramene" id="OBART04G15650.1">
    <property type="protein sequence ID" value="OBART04G15650.1"/>
    <property type="gene ID" value="OBART04G15650"/>
</dbReference>
<dbReference type="Pfam" id="PF00931">
    <property type="entry name" value="NB-ARC"/>
    <property type="match status" value="1"/>
</dbReference>
<dbReference type="eggNOG" id="KOG4658">
    <property type="taxonomic scope" value="Eukaryota"/>
</dbReference>
<dbReference type="InterPro" id="IPR057135">
    <property type="entry name" value="At4g27190-like_LRR"/>
</dbReference>
<dbReference type="PaxDb" id="65489-OBART04G15650.1"/>
<evidence type="ECO:0000256" key="3">
    <source>
        <dbReference type="ARBA" id="ARBA00022821"/>
    </source>
</evidence>
<keyword evidence="3" id="KW-0611">Plant defense</keyword>
<dbReference type="InterPro" id="IPR027417">
    <property type="entry name" value="P-loop_NTPase"/>
</dbReference>
<dbReference type="EnsemblPlants" id="OBART04G15650.1">
    <property type="protein sequence ID" value="OBART04G15650.1"/>
    <property type="gene ID" value="OBART04G15650"/>
</dbReference>
<dbReference type="PANTHER" id="PTHR33463:SF191">
    <property type="entry name" value="NB-ARC DOMAIN-CONTAINING PROTEIN"/>
    <property type="match status" value="1"/>
</dbReference>
<dbReference type="Gene3D" id="3.40.50.300">
    <property type="entry name" value="P-loop containing nucleotide triphosphate hydrolases"/>
    <property type="match status" value="1"/>
</dbReference>
<dbReference type="InterPro" id="IPR050905">
    <property type="entry name" value="Plant_NBS-LRR"/>
</dbReference>
<sequence>MEFAIDNIFRPLRNLFTRTVGYILFCESYIRALESEARWLKSQRDDVMKEVRLAERQGMEATNQVSHWLEAVASLLVRAIGIVAEFPRGGAAAGGLGLRAAYRLSKHADEARAEAVSLVEQRSTFQKVADAPVFACTEVLPTAAPSIGLDALLARVANAFQEGGTSVIGIYGAPGVGKTTLLHHFNNTFLSASAASMDIHLVIYVEVTERYSAGAVQKAIGGRLGLRWEDGKSTKEKALALCTYLHRWNFVLLLDDVWEPLNLAELGVPVPGRHGKSKVLLTTRLEHVCDQMDVTRKIKVECLSAADSWELFKNKVGNAFVTSREIQPLAQAMASRCGGLPLGLITVARAMACKRVTREWEHSMAVLNLAPWQLDGVEANLLVSLKRSYDSLRDDSLRICLLYCSLFSGETSKELLVESFIGEGFVSDVSADDMDDLYNKGHYMLGILMTSSLLEAAGDYHVTMHPMVRAMALWVVADCGRIDNKWLVRAGLVTSAAPRADKWTGAERVSLMRTGINELNDAPTCSVLKTLLLQSNRLLGRICHDFFSFMPCLRLLDLSDTLITALPSEINLLVTLQYLRLNNTTIRSLPAGIGALVNLRFLLLSNVPVQTIAAGVLNPLTALQVLCMDHCWSSWMDVGSCEPESGDSRKRRRHDLRQRVNLRELESLKSLQMLDISVQTLHSLEKLSQSPHLAEHLRNLHVQDCSDLPSIQFSPSSLWRHMSRLKGIIISGCCNLENVIITGGEYKGEQPWSLDRTVSMMRYRVPDKPLDVDSVYRPQTSQSLDMDCRKLVPLLPSLQSIILRKLPKAKIVWQGGSLEYLSSLSISSCSVLEHLISYDTEGLSHGSPAETVFPSLKELELHDLPNMRSIGPESIAVNFPSLASLKVVRCSRLKKLNLVAGCLKELQCTQTWWNKLVWEDENLKTVFLSSVKPLA</sequence>
<protein>
    <submittedName>
        <fullName evidence="8">Uncharacterized protein</fullName>
    </submittedName>
</protein>
<name>A0A0D3FWW9_9ORYZ</name>
<dbReference type="PANTHER" id="PTHR33463">
    <property type="entry name" value="NB-ARC DOMAIN-CONTAINING PROTEIN-RELATED"/>
    <property type="match status" value="1"/>
</dbReference>
<dbReference type="AlphaFoldDB" id="A0A0D3FWW9"/>
<evidence type="ECO:0000259" key="6">
    <source>
        <dbReference type="Pfam" id="PF23247"/>
    </source>
</evidence>
<accession>A0A0D3FWW9</accession>
<dbReference type="InterPro" id="IPR055414">
    <property type="entry name" value="LRR_R13L4/SHOC2-like"/>
</dbReference>
<reference evidence="8" key="2">
    <citation type="submission" date="2015-03" db="UniProtKB">
        <authorList>
            <consortium name="EnsemblPlants"/>
        </authorList>
    </citation>
    <scope>IDENTIFICATION</scope>
</reference>
<dbReference type="SUPFAM" id="SSF52540">
    <property type="entry name" value="P-loop containing nucleoside triphosphate hydrolases"/>
    <property type="match status" value="1"/>
</dbReference>
<dbReference type="GO" id="GO:0006952">
    <property type="term" value="P:defense response"/>
    <property type="evidence" value="ECO:0007669"/>
    <property type="project" value="UniProtKB-KW"/>
</dbReference>
<dbReference type="Pfam" id="PF23247">
    <property type="entry name" value="LRR_RPS2"/>
    <property type="match status" value="1"/>
</dbReference>
<evidence type="ECO:0000256" key="4">
    <source>
        <dbReference type="ARBA" id="ARBA00022840"/>
    </source>
</evidence>
<dbReference type="InterPro" id="IPR042197">
    <property type="entry name" value="Apaf_helical"/>
</dbReference>
<evidence type="ECO:0000256" key="2">
    <source>
        <dbReference type="ARBA" id="ARBA00022737"/>
    </source>
</evidence>
<evidence type="ECO:0000259" key="7">
    <source>
        <dbReference type="Pfam" id="PF23598"/>
    </source>
</evidence>
<dbReference type="SUPFAM" id="SSF52058">
    <property type="entry name" value="L domain-like"/>
    <property type="match status" value="1"/>
</dbReference>
<dbReference type="STRING" id="65489.A0A0D3FWW9"/>
<evidence type="ECO:0000259" key="5">
    <source>
        <dbReference type="Pfam" id="PF00931"/>
    </source>
</evidence>
<dbReference type="Gene3D" id="3.80.10.10">
    <property type="entry name" value="Ribonuclease Inhibitor"/>
    <property type="match status" value="2"/>
</dbReference>
<dbReference type="Pfam" id="PF23598">
    <property type="entry name" value="LRR_14"/>
    <property type="match status" value="1"/>
</dbReference>
<dbReference type="Gene3D" id="1.10.8.430">
    <property type="entry name" value="Helical domain of apoptotic protease-activating factors"/>
    <property type="match status" value="1"/>
</dbReference>
<dbReference type="InterPro" id="IPR032675">
    <property type="entry name" value="LRR_dom_sf"/>
</dbReference>
<evidence type="ECO:0000313" key="9">
    <source>
        <dbReference type="Proteomes" id="UP000026960"/>
    </source>
</evidence>
<dbReference type="Proteomes" id="UP000026960">
    <property type="component" value="Chromosome 4"/>
</dbReference>
<dbReference type="FunFam" id="3.40.50.300:FF:001091">
    <property type="entry name" value="Probable disease resistance protein At1g61300"/>
    <property type="match status" value="1"/>
</dbReference>
<dbReference type="PRINTS" id="PR00364">
    <property type="entry name" value="DISEASERSIST"/>
</dbReference>
<comment type="similarity">
    <text evidence="1">Belongs to the disease resistance NB-LRR family.</text>
</comment>
<keyword evidence="4" id="KW-0547">Nucleotide-binding</keyword>
<evidence type="ECO:0000256" key="1">
    <source>
        <dbReference type="ARBA" id="ARBA00008894"/>
    </source>
</evidence>
<dbReference type="HOGENOM" id="CLU_000427_4_0_1"/>
<dbReference type="GO" id="GO:0005524">
    <property type="term" value="F:ATP binding"/>
    <property type="evidence" value="ECO:0007669"/>
    <property type="project" value="UniProtKB-KW"/>
</dbReference>
<feature type="domain" description="Disease resistance R13L4/SHOC-2-like LRR" evidence="7">
    <location>
        <begin position="511"/>
        <end position="736"/>
    </location>
</feature>
<keyword evidence="2" id="KW-0677">Repeat</keyword>
<keyword evidence="9" id="KW-1185">Reference proteome</keyword>
<proteinExistence type="inferred from homology"/>
<evidence type="ECO:0000313" key="8">
    <source>
        <dbReference type="EnsemblPlants" id="OBART04G15650.1"/>
    </source>
</evidence>
<organism evidence="8">
    <name type="scientific">Oryza barthii</name>
    <dbReference type="NCBI Taxonomy" id="65489"/>
    <lineage>
        <taxon>Eukaryota</taxon>
        <taxon>Viridiplantae</taxon>
        <taxon>Streptophyta</taxon>
        <taxon>Embryophyta</taxon>
        <taxon>Tracheophyta</taxon>
        <taxon>Spermatophyta</taxon>
        <taxon>Magnoliopsida</taxon>
        <taxon>Liliopsida</taxon>
        <taxon>Poales</taxon>
        <taxon>Poaceae</taxon>
        <taxon>BOP clade</taxon>
        <taxon>Oryzoideae</taxon>
        <taxon>Oryzeae</taxon>
        <taxon>Oryzinae</taxon>
        <taxon>Oryza</taxon>
    </lineage>
</organism>
<dbReference type="InterPro" id="IPR002182">
    <property type="entry name" value="NB-ARC"/>
</dbReference>
<feature type="domain" description="Disease resistance protein At4g27190-like leucine-rich repeats" evidence="6">
    <location>
        <begin position="817"/>
        <end position="900"/>
    </location>
</feature>
<reference evidence="8" key="1">
    <citation type="journal article" date="2009" name="Rice">
        <title>De Novo Next Generation Sequencing of Plant Genomes.</title>
        <authorList>
            <person name="Rounsley S."/>
            <person name="Marri P.R."/>
            <person name="Yu Y."/>
            <person name="He R."/>
            <person name="Sisneros N."/>
            <person name="Goicoechea J.L."/>
            <person name="Lee S.J."/>
            <person name="Angelova A."/>
            <person name="Kudrna D."/>
            <person name="Luo M."/>
            <person name="Affourtit J."/>
            <person name="Desany B."/>
            <person name="Knight J."/>
            <person name="Niazi F."/>
            <person name="Egholm M."/>
            <person name="Wing R.A."/>
        </authorList>
    </citation>
    <scope>NUCLEOTIDE SEQUENCE [LARGE SCALE GENOMIC DNA]</scope>
    <source>
        <strain evidence="8">cv. IRGC 105608</strain>
    </source>
</reference>
<feature type="domain" description="NB-ARC" evidence="5">
    <location>
        <begin position="153"/>
        <end position="318"/>
    </location>
</feature>
<dbReference type="GO" id="GO:0043531">
    <property type="term" value="F:ADP binding"/>
    <property type="evidence" value="ECO:0007669"/>
    <property type="project" value="InterPro"/>
</dbReference>